<evidence type="ECO:0000313" key="1">
    <source>
        <dbReference type="EMBL" id="PVD32007.1"/>
    </source>
</evidence>
<gene>
    <name evidence="1" type="ORF">C0Q70_07433</name>
</gene>
<accession>A0A2T7PF22</accession>
<protein>
    <submittedName>
        <fullName evidence="1">Uncharacterized protein</fullName>
    </submittedName>
</protein>
<proteinExistence type="predicted"/>
<comment type="caution">
    <text evidence="1">The sequence shown here is derived from an EMBL/GenBank/DDBJ whole genome shotgun (WGS) entry which is preliminary data.</text>
</comment>
<dbReference type="Proteomes" id="UP000245119">
    <property type="component" value="Linkage Group LG4"/>
</dbReference>
<dbReference type="AlphaFoldDB" id="A0A2T7PF22"/>
<organism evidence="1 2">
    <name type="scientific">Pomacea canaliculata</name>
    <name type="common">Golden apple snail</name>
    <dbReference type="NCBI Taxonomy" id="400727"/>
    <lineage>
        <taxon>Eukaryota</taxon>
        <taxon>Metazoa</taxon>
        <taxon>Spiralia</taxon>
        <taxon>Lophotrochozoa</taxon>
        <taxon>Mollusca</taxon>
        <taxon>Gastropoda</taxon>
        <taxon>Caenogastropoda</taxon>
        <taxon>Architaenioglossa</taxon>
        <taxon>Ampullarioidea</taxon>
        <taxon>Ampullariidae</taxon>
        <taxon>Pomacea</taxon>
    </lineage>
</organism>
<name>A0A2T7PF22_POMCA</name>
<sequence>MMINIFIAVGDILIRTVDGGGNTRRRNLKGSEAESLCGLVTASDRTRDERVVTSGGEAIASLCSSNDHQVRSVLRGRATCCGAIFTKGQEMGKEGKV</sequence>
<keyword evidence="2" id="KW-1185">Reference proteome</keyword>
<evidence type="ECO:0000313" key="2">
    <source>
        <dbReference type="Proteomes" id="UP000245119"/>
    </source>
</evidence>
<reference evidence="1 2" key="1">
    <citation type="submission" date="2018-04" db="EMBL/GenBank/DDBJ databases">
        <title>The genome of golden apple snail Pomacea canaliculata provides insight into stress tolerance and invasive adaptation.</title>
        <authorList>
            <person name="Liu C."/>
            <person name="Liu B."/>
            <person name="Ren Y."/>
            <person name="Zhang Y."/>
            <person name="Wang H."/>
            <person name="Li S."/>
            <person name="Jiang F."/>
            <person name="Yin L."/>
            <person name="Zhang G."/>
            <person name="Qian W."/>
            <person name="Fan W."/>
        </authorList>
    </citation>
    <scope>NUCLEOTIDE SEQUENCE [LARGE SCALE GENOMIC DNA]</scope>
    <source>
        <strain evidence="1">SZHN2017</strain>
        <tissue evidence="1">Muscle</tissue>
    </source>
</reference>
<dbReference type="EMBL" id="PZQS01000004">
    <property type="protein sequence ID" value="PVD32007.1"/>
    <property type="molecule type" value="Genomic_DNA"/>
</dbReference>